<sequence>MASIVIVGVGLAVAGFAGRQALRVAPQVAQKMSEVLKTMSSESAGFMSGSKFHKGGFEPTMSRREATLILDVSNNAPKNKIKDAHKRIMLINHPDKGGSPYIAAKINEAKDLLDKK</sequence>
<dbReference type="Gene3D" id="1.10.287.110">
    <property type="entry name" value="DnaJ domain"/>
    <property type="match status" value="1"/>
</dbReference>
<dbReference type="GO" id="GO:0001671">
    <property type="term" value="F:ATPase activator activity"/>
    <property type="evidence" value="ECO:0007669"/>
    <property type="project" value="TreeGrafter"/>
</dbReference>
<organism evidence="10 11">
    <name type="scientific">Cinara cedri</name>
    <dbReference type="NCBI Taxonomy" id="506608"/>
    <lineage>
        <taxon>Eukaryota</taxon>
        <taxon>Metazoa</taxon>
        <taxon>Ecdysozoa</taxon>
        <taxon>Arthropoda</taxon>
        <taxon>Hexapoda</taxon>
        <taxon>Insecta</taxon>
        <taxon>Pterygota</taxon>
        <taxon>Neoptera</taxon>
        <taxon>Paraneoptera</taxon>
        <taxon>Hemiptera</taxon>
        <taxon>Sternorrhyncha</taxon>
        <taxon>Aphidomorpha</taxon>
        <taxon>Aphidoidea</taxon>
        <taxon>Aphididae</taxon>
        <taxon>Lachninae</taxon>
        <taxon>Cinara</taxon>
    </lineage>
</organism>
<dbReference type="Proteomes" id="UP000325440">
    <property type="component" value="Unassembled WGS sequence"/>
</dbReference>
<keyword evidence="3" id="KW-0999">Mitochondrion inner membrane</keyword>
<evidence type="ECO:0000256" key="3">
    <source>
        <dbReference type="ARBA" id="ARBA00022792"/>
    </source>
</evidence>
<dbReference type="FunFam" id="1.10.287.110:FF:000001">
    <property type="entry name" value="Import inner membrane translocase subunit tim14"/>
    <property type="match status" value="1"/>
</dbReference>
<dbReference type="PANTHER" id="PTHR12763">
    <property type="match status" value="1"/>
</dbReference>
<dbReference type="InterPro" id="IPR036869">
    <property type="entry name" value="J_dom_sf"/>
</dbReference>
<dbReference type="SMART" id="SM00271">
    <property type="entry name" value="DnaJ"/>
    <property type="match status" value="1"/>
</dbReference>
<evidence type="ECO:0000313" key="10">
    <source>
        <dbReference type="EMBL" id="VVC33253.1"/>
    </source>
</evidence>
<comment type="function">
    <text evidence="8">Probable component of the PAM complex, a complex required for the translocation of transit peptide-containing proteins from the inner membrane into the mitochondrial matrix in an ATP-dependent manner. May act as a co-chaperone that stimulate the ATP-dependent activity.</text>
</comment>
<dbReference type="EMBL" id="CABPRJ010000965">
    <property type="protein sequence ID" value="VVC33253.1"/>
    <property type="molecule type" value="Genomic_DNA"/>
</dbReference>
<dbReference type="PANTHER" id="PTHR12763:SF28">
    <property type="entry name" value="GEO10507P1-RELATED"/>
    <property type="match status" value="1"/>
</dbReference>
<evidence type="ECO:0000256" key="2">
    <source>
        <dbReference type="ARBA" id="ARBA00022692"/>
    </source>
</evidence>
<dbReference type="PROSITE" id="PS50076">
    <property type="entry name" value="DNAJ_2"/>
    <property type="match status" value="1"/>
</dbReference>
<protein>
    <submittedName>
        <fullName evidence="10">DnaJ domain</fullName>
    </submittedName>
</protein>
<evidence type="ECO:0000256" key="4">
    <source>
        <dbReference type="ARBA" id="ARBA00022989"/>
    </source>
</evidence>
<dbReference type="GO" id="GO:0030150">
    <property type="term" value="P:protein import into mitochondrial matrix"/>
    <property type="evidence" value="ECO:0007669"/>
    <property type="project" value="TreeGrafter"/>
</dbReference>
<dbReference type="SUPFAM" id="SSF46565">
    <property type="entry name" value="Chaperone J-domain"/>
    <property type="match status" value="1"/>
</dbReference>
<accession>A0A5E4MTE7</accession>
<keyword evidence="5" id="KW-0496">Mitochondrion</keyword>
<keyword evidence="11" id="KW-1185">Reference proteome</keyword>
<keyword evidence="2" id="KW-0812">Transmembrane</keyword>
<dbReference type="InterPro" id="IPR001623">
    <property type="entry name" value="DnaJ_domain"/>
</dbReference>
<dbReference type="AlphaFoldDB" id="A0A5E4MTE7"/>
<evidence type="ECO:0000259" key="9">
    <source>
        <dbReference type="PROSITE" id="PS50076"/>
    </source>
</evidence>
<evidence type="ECO:0000256" key="1">
    <source>
        <dbReference type="ARBA" id="ARBA00004434"/>
    </source>
</evidence>
<keyword evidence="4" id="KW-1133">Transmembrane helix</keyword>
<name>A0A5E4MTE7_9HEMI</name>
<dbReference type="OrthoDB" id="240298at2759"/>
<feature type="domain" description="J" evidence="9">
    <location>
        <begin position="65"/>
        <end position="116"/>
    </location>
</feature>
<evidence type="ECO:0000256" key="6">
    <source>
        <dbReference type="ARBA" id="ARBA00023136"/>
    </source>
</evidence>
<keyword evidence="6" id="KW-0472">Membrane</keyword>
<comment type="subcellular location">
    <subcellularLocation>
        <location evidence="1">Mitochondrion inner membrane</location>
        <topology evidence="1">Single-pass membrane protein</topology>
    </subcellularLocation>
</comment>
<proteinExistence type="inferred from homology"/>
<evidence type="ECO:0000256" key="5">
    <source>
        <dbReference type="ARBA" id="ARBA00023128"/>
    </source>
</evidence>
<dbReference type="GO" id="GO:0001405">
    <property type="term" value="C:PAM complex, Tim23 associated import motor"/>
    <property type="evidence" value="ECO:0007669"/>
    <property type="project" value="TreeGrafter"/>
</dbReference>
<comment type="similarity">
    <text evidence="7">Belongs to the TIM14 family.</text>
</comment>
<evidence type="ECO:0000313" key="11">
    <source>
        <dbReference type="Proteomes" id="UP000325440"/>
    </source>
</evidence>
<reference evidence="10 11" key="1">
    <citation type="submission" date="2019-08" db="EMBL/GenBank/DDBJ databases">
        <authorList>
            <person name="Alioto T."/>
            <person name="Alioto T."/>
            <person name="Gomez Garrido J."/>
        </authorList>
    </citation>
    <scope>NUCLEOTIDE SEQUENCE [LARGE SCALE GENOMIC DNA]</scope>
</reference>
<evidence type="ECO:0000256" key="7">
    <source>
        <dbReference type="ARBA" id="ARBA00038105"/>
    </source>
</evidence>
<gene>
    <name evidence="10" type="ORF">CINCED_3A022958</name>
</gene>
<evidence type="ECO:0000256" key="8">
    <source>
        <dbReference type="ARBA" id="ARBA00054366"/>
    </source>
</evidence>